<organism evidence="2 3">
    <name type="scientific">Leclercia adecarboxylata</name>
    <dbReference type="NCBI Taxonomy" id="83655"/>
    <lineage>
        <taxon>Bacteria</taxon>
        <taxon>Pseudomonadati</taxon>
        <taxon>Pseudomonadota</taxon>
        <taxon>Gammaproteobacteria</taxon>
        <taxon>Enterobacterales</taxon>
        <taxon>Enterobacteriaceae</taxon>
        <taxon>Leclercia</taxon>
    </lineage>
</organism>
<dbReference type="Pfam" id="PF00534">
    <property type="entry name" value="Glycos_transf_1"/>
    <property type="match status" value="1"/>
</dbReference>
<dbReference type="RefSeq" id="WP_059349857.1">
    <property type="nucleotide sequence ID" value="NZ_CP083630.1"/>
</dbReference>
<dbReference type="Proteomes" id="UP000222768">
    <property type="component" value="Unassembled WGS sequence"/>
</dbReference>
<dbReference type="PANTHER" id="PTHR12526">
    <property type="entry name" value="GLYCOSYLTRANSFERASE"/>
    <property type="match status" value="1"/>
</dbReference>
<feature type="domain" description="Glycosyl transferase family 1" evidence="1">
    <location>
        <begin position="197"/>
        <end position="355"/>
    </location>
</feature>
<dbReference type="CDD" id="cd03801">
    <property type="entry name" value="GT4_PimA-like"/>
    <property type="match status" value="1"/>
</dbReference>
<dbReference type="AlphaFoldDB" id="A0A855EJN4"/>
<gene>
    <name evidence="2" type="ORF">CRX53_14340</name>
</gene>
<evidence type="ECO:0000313" key="3">
    <source>
        <dbReference type="Proteomes" id="UP000222768"/>
    </source>
</evidence>
<protein>
    <submittedName>
        <fullName evidence="2">Glycosyltransferase</fullName>
    </submittedName>
</protein>
<dbReference type="EMBL" id="PDLK01000002">
    <property type="protein sequence ID" value="PHH05049.1"/>
    <property type="molecule type" value="Genomic_DNA"/>
</dbReference>
<dbReference type="GO" id="GO:0016757">
    <property type="term" value="F:glycosyltransferase activity"/>
    <property type="evidence" value="ECO:0007669"/>
    <property type="project" value="InterPro"/>
</dbReference>
<dbReference type="InterPro" id="IPR001296">
    <property type="entry name" value="Glyco_trans_1"/>
</dbReference>
<keyword evidence="2" id="KW-0808">Transferase</keyword>
<sequence>MKVAFLSSYDPTSTGSWSGTPYYMLSALKRHNIDVKVLGPINSLTKPFLKAFKLFLKLFGINYDYSYSSILSYEYAFRFNKILKKISDVDFIIAPAGSTQIAHLKTNIPILYLSDTTYDQLKKYYSNFNSINDSFHYQGSKIERAALNNAAIVSFPSDWAAEFCVKHYKLPESKVKKLLWGANIVEPNAHPKIRTQDDDKSFTLLFLGVDWERKGGKVALEAVEYLRKSKNIDAKLIVCGCTPETSELPDWVEVTGRLNKDIPSDMTIFKNVLMKSDVLLLPTIAECYGMVFCEAAAYGMPVVATNTGGISSIVVEGETGLLIDDPTDSLAFANSIYEIINNFDNYNRYSNNAFERYHSHLNWDAWAKKIIELMYDYK</sequence>
<name>A0A855EJN4_9ENTR</name>
<dbReference type="Gene3D" id="3.40.50.2000">
    <property type="entry name" value="Glycogen Phosphorylase B"/>
    <property type="match status" value="2"/>
</dbReference>
<dbReference type="GO" id="GO:1901135">
    <property type="term" value="P:carbohydrate derivative metabolic process"/>
    <property type="evidence" value="ECO:0007669"/>
    <property type="project" value="UniProtKB-ARBA"/>
</dbReference>
<reference evidence="3" key="1">
    <citation type="submission" date="2017-09" db="EMBL/GenBank/DDBJ databases">
        <title>FDA dAtabase for Regulatory Grade micrObial Sequences (FDA-ARGOS): Supporting development and validation of Infectious Disease Dx tests.</title>
        <authorList>
            <person name="Minogue T."/>
            <person name="Wolcott M."/>
            <person name="Wasieloski L."/>
            <person name="Aguilar W."/>
            <person name="Moore D."/>
            <person name="Tallon L."/>
            <person name="Sadzewicz L."/>
            <person name="Ott S."/>
            <person name="Zhao X."/>
            <person name="Nagaraj S."/>
            <person name="Vavikolanu K."/>
            <person name="Aluvathingal J."/>
            <person name="Nadendla S."/>
            <person name="Sichtig H."/>
        </authorList>
    </citation>
    <scope>NUCLEOTIDE SEQUENCE [LARGE SCALE GENOMIC DNA]</scope>
    <source>
        <strain evidence="3">FDAARGOS_404</strain>
    </source>
</reference>
<accession>A0A855EJN4</accession>
<dbReference type="SUPFAM" id="SSF53756">
    <property type="entry name" value="UDP-Glycosyltransferase/glycogen phosphorylase"/>
    <property type="match status" value="1"/>
</dbReference>
<proteinExistence type="predicted"/>
<evidence type="ECO:0000259" key="1">
    <source>
        <dbReference type="Pfam" id="PF00534"/>
    </source>
</evidence>
<dbReference type="PANTHER" id="PTHR12526:SF637">
    <property type="entry name" value="GLYCOSYLTRANSFERASE EPSF-RELATED"/>
    <property type="match status" value="1"/>
</dbReference>
<evidence type="ECO:0000313" key="2">
    <source>
        <dbReference type="EMBL" id="PHH05049.1"/>
    </source>
</evidence>
<comment type="caution">
    <text evidence="2">The sequence shown here is derived from an EMBL/GenBank/DDBJ whole genome shotgun (WGS) entry which is preliminary data.</text>
</comment>